<dbReference type="Pfam" id="PF20060">
    <property type="entry name" value="DUF6459"/>
    <property type="match status" value="1"/>
</dbReference>
<reference evidence="2" key="1">
    <citation type="submission" date="2021-05" db="EMBL/GenBank/DDBJ databases">
        <title>Novel Bacillus species.</title>
        <authorList>
            <person name="Liu G."/>
        </authorList>
    </citation>
    <scope>NUCLEOTIDE SEQUENCE</scope>
    <source>
        <strain evidence="2">FJAT-50051</strain>
    </source>
</reference>
<dbReference type="EMBL" id="JAGYPE010000008">
    <property type="protein sequence ID" value="MBS4187004.1"/>
    <property type="molecule type" value="Genomic_DNA"/>
</dbReference>
<proteinExistence type="predicted"/>
<evidence type="ECO:0000313" key="2">
    <source>
        <dbReference type="EMBL" id="MBS4187004.1"/>
    </source>
</evidence>
<sequence>MLHSPYARRGGKGPPVGQRVRRVEVEQDRTAGRAPSPPEPSPTLHAVVPASTSTTAPHDDHAADVGPPGADVPSAEDTARALGLCVVEILTGVRDVDSIARWITEEVHRHLQHRVAVSARARSIGRHRRSRPVLRVGGVMTCSPTDGVVEATVIVHARTTARAVAIRLEERQGRWRATAVGVL</sequence>
<protein>
    <recommendedName>
        <fullName evidence="3">3-hydroxyacyl-CoA dehydrogenase</fullName>
    </recommendedName>
</protein>
<dbReference type="AlphaFoldDB" id="A0A942T632"/>
<dbReference type="InterPro" id="IPR045596">
    <property type="entry name" value="DUF6459"/>
</dbReference>
<name>A0A942T632_9BACI</name>
<gene>
    <name evidence="2" type="ORF">KHB02_37160</name>
</gene>
<accession>A0A942T632</accession>
<comment type="caution">
    <text evidence="2">The sequence shown here is derived from an EMBL/GenBank/DDBJ whole genome shotgun (WGS) entry which is preliminary data.</text>
</comment>
<evidence type="ECO:0000256" key="1">
    <source>
        <dbReference type="SAM" id="MobiDB-lite"/>
    </source>
</evidence>
<evidence type="ECO:0008006" key="3">
    <source>
        <dbReference type="Google" id="ProtNLM"/>
    </source>
</evidence>
<organism evidence="2">
    <name type="scientific">Neobacillus citreus</name>
    <dbReference type="NCBI Taxonomy" id="2833578"/>
    <lineage>
        <taxon>Bacteria</taxon>
        <taxon>Bacillati</taxon>
        <taxon>Bacillota</taxon>
        <taxon>Bacilli</taxon>
        <taxon>Bacillales</taxon>
        <taxon>Bacillaceae</taxon>
        <taxon>Neobacillus</taxon>
    </lineage>
</organism>
<feature type="region of interest" description="Disordered" evidence="1">
    <location>
        <begin position="1"/>
        <end position="75"/>
    </location>
</feature>
<feature type="compositionally biased region" description="Basic and acidic residues" evidence="1">
    <location>
        <begin position="21"/>
        <end position="31"/>
    </location>
</feature>